<evidence type="ECO:0000256" key="2">
    <source>
        <dbReference type="ARBA" id="ARBA00010617"/>
    </source>
</evidence>
<evidence type="ECO:0000256" key="5">
    <source>
        <dbReference type="ARBA" id="ARBA00023002"/>
    </source>
</evidence>
<comment type="caution">
    <text evidence="8">The sequence shown here is derived from an EMBL/GenBank/DDBJ whole genome shotgun (WGS) entry which is preliminary data.</text>
</comment>
<dbReference type="InterPro" id="IPR017972">
    <property type="entry name" value="Cyt_P450_CS"/>
</dbReference>
<dbReference type="GO" id="GO:0016705">
    <property type="term" value="F:oxidoreductase activity, acting on paired donors, with incorporation or reduction of molecular oxygen"/>
    <property type="evidence" value="ECO:0007669"/>
    <property type="project" value="InterPro"/>
</dbReference>
<dbReference type="SUPFAM" id="SSF48264">
    <property type="entry name" value="Cytochrome P450"/>
    <property type="match status" value="1"/>
</dbReference>
<evidence type="ECO:0000256" key="4">
    <source>
        <dbReference type="ARBA" id="ARBA00022857"/>
    </source>
</evidence>
<dbReference type="SUPFAM" id="SSF51735">
    <property type="entry name" value="NAD(P)-binding Rossmann-fold domains"/>
    <property type="match status" value="1"/>
</dbReference>
<keyword evidence="4" id="KW-0521">NADP</keyword>
<comment type="similarity">
    <text evidence="2">Belongs to the cytochrome P450 family.</text>
</comment>
<dbReference type="Proteomes" id="UP000075230">
    <property type="component" value="Unassembled WGS sequence"/>
</dbReference>
<dbReference type="Gene3D" id="1.10.630.10">
    <property type="entry name" value="Cytochrome P450"/>
    <property type="match status" value="2"/>
</dbReference>
<proteinExistence type="inferred from homology"/>
<keyword evidence="6" id="KW-0408">Iron</keyword>
<protein>
    <submittedName>
        <fullName evidence="8">2-deoxy-D-gluconate 3-dehydrogenase</fullName>
    </submittedName>
</protein>
<evidence type="ECO:0000256" key="1">
    <source>
        <dbReference type="ARBA" id="ARBA00001971"/>
    </source>
</evidence>
<dbReference type="InterPro" id="IPR002347">
    <property type="entry name" value="SDR_fam"/>
</dbReference>
<dbReference type="PROSITE" id="PS00061">
    <property type="entry name" value="ADH_SHORT"/>
    <property type="match status" value="1"/>
</dbReference>
<dbReference type="GO" id="GO:0020037">
    <property type="term" value="F:heme binding"/>
    <property type="evidence" value="ECO:0007669"/>
    <property type="project" value="InterPro"/>
</dbReference>
<comment type="cofactor">
    <cofactor evidence="1">
        <name>heme</name>
        <dbReference type="ChEBI" id="CHEBI:30413"/>
    </cofactor>
</comment>
<reference evidence="8 9" key="1">
    <citation type="journal article" date="2016" name="DNA Res.">
        <title>Genome sequence of Aspergillus luchuensis NBRC 4314.</title>
        <authorList>
            <person name="Yamada O."/>
            <person name="Machida M."/>
            <person name="Hosoyama A."/>
            <person name="Goto M."/>
            <person name="Takahashi T."/>
            <person name="Futagami T."/>
            <person name="Yamagata Y."/>
            <person name="Takeuchi M."/>
            <person name="Kobayashi T."/>
            <person name="Koike H."/>
            <person name="Abe K."/>
            <person name="Asai K."/>
            <person name="Arita M."/>
            <person name="Fujita N."/>
            <person name="Fukuda K."/>
            <person name="Higa K."/>
            <person name="Horikawa H."/>
            <person name="Ishikawa T."/>
            <person name="Jinno K."/>
            <person name="Kato Y."/>
            <person name="Kirimura K."/>
            <person name="Mizutani O."/>
            <person name="Nakasone K."/>
            <person name="Sano M."/>
            <person name="Shiraishi Y."/>
            <person name="Tsukahara M."/>
            <person name="Gomi K."/>
        </authorList>
    </citation>
    <scope>NUCLEOTIDE SEQUENCE [LARGE SCALE GENOMIC DNA]</scope>
    <source>
        <strain evidence="8 9">RIB 2604</strain>
    </source>
</reference>
<keyword evidence="7" id="KW-0503">Monooxygenase</keyword>
<dbReference type="EMBL" id="BCWF01000018">
    <property type="protein sequence ID" value="GAT24847.1"/>
    <property type="molecule type" value="Genomic_DNA"/>
</dbReference>
<dbReference type="GO" id="GO:0004497">
    <property type="term" value="F:monooxygenase activity"/>
    <property type="evidence" value="ECO:0007669"/>
    <property type="project" value="UniProtKB-KW"/>
</dbReference>
<evidence type="ECO:0000256" key="6">
    <source>
        <dbReference type="ARBA" id="ARBA00023004"/>
    </source>
</evidence>
<dbReference type="GO" id="GO:0005506">
    <property type="term" value="F:iron ion binding"/>
    <property type="evidence" value="ECO:0007669"/>
    <property type="project" value="InterPro"/>
</dbReference>
<organism evidence="8 9">
    <name type="scientific">Aspergillus kawachii</name>
    <name type="common">White koji mold</name>
    <name type="synonym">Aspergillus awamori var. kawachi</name>
    <dbReference type="NCBI Taxonomy" id="1069201"/>
    <lineage>
        <taxon>Eukaryota</taxon>
        <taxon>Fungi</taxon>
        <taxon>Dikarya</taxon>
        <taxon>Ascomycota</taxon>
        <taxon>Pezizomycotina</taxon>
        <taxon>Eurotiomycetes</taxon>
        <taxon>Eurotiomycetidae</taxon>
        <taxon>Eurotiales</taxon>
        <taxon>Aspergillaceae</taxon>
        <taxon>Aspergillus</taxon>
        <taxon>Aspergillus subgen. Circumdati</taxon>
    </lineage>
</organism>
<keyword evidence="5" id="KW-0560">Oxidoreductase</keyword>
<accession>A0A146FG68</accession>
<evidence type="ECO:0000256" key="7">
    <source>
        <dbReference type="ARBA" id="ARBA00023033"/>
    </source>
</evidence>
<dbReference type="PROSITE" id="PS00086">
    <property type="entry name" value="CYTOCHROME_P450"/>
    <property type="match status" value="1"/>
</dbReference>
<dbReference type="PRINTS" id="PR00081">
    <property type="entry name" value="GDHRDH"/>
</dbReference>
<dbReference type="InterPro" id="IPR020904">
    <property type="entry name" value="Sc_DH/Rdtase_CS"/>
</dbReference>
<name>A0A146FG68_ASPKA</name>
<dbReference type="PANTHER" id="PTHR46206">
    <property type="entry name" value="CYTOCHROME P450"/>
    <property type="match status" value="1"/>
</dbReference>
<keyword evidence="3" id="KW-0479">Metal-binding</keyword>
<sequence length="334" mass="37684">MQTNLTTPFILCRDIARHWISQGKRGKIINVASVGSFQGGINVSGYAGSKGGLLQLTRAFSNEWAGKGINVNAIAPGYIETDMTADTLAEQQHAAYRESIIPRIPVGSRCLPTFWRCQAHLKSAKDLLGPVIRDMISEDDKGTWSPKATEDEFNVLAWLVQAAKGSDLDPDTLAHVQVLLALASVHTILRRVVNVLYDLIENPKYIDELRDEIYNVWATTGWNNAADSFSKLYKLDSLPHGPEKRWFTKGPGRSSILNSREEVFDFGYGKTSCPGRHFASPIIKMVFVKLLTAYEFRVLLGHSRPKNYEAHKFIFPWPWDRIEFRTRKDRACPF</sequence>
<gene>
    <name evidence="8" type="ORF">RIB2604_01806790</name>
</gene>
<dbReference type="Pfam" id="PF00106">
    <property type="entry name" value="adh_short"/>
    <property type="match status" value="1"/>
</dbReference>
<dbReference type="InterPro" id="IPR036291">
    <property type="entry name" value="NAD(P)-bd_dom_sf"/>
</dbReference>
<dbReference type="InterPro" id="IPR036396">
    <property type="entry name" value="Cyt_P450_sf"/>
</dbReference>
<dbReference type="Gene3D" id="3.40.50.720">
    <property type="entry name" value="NAD(P)-binding Rossmann-like Domain"/>
    <property type="match status" value="1"/>
</dbReference>
<reference evidence="9" key="2">
    <citation type="submission" date="2016-02" db="EMBL/GenBank/DDBJ databases">
        <title>Genome sequencing of Aspergillus luchuensis NBRC 4314.</title>
        <authorList>
            <person name="Yamada O."/>
        </authorList>
    </citation>
    <scope>NUCLEOTIDE SEQUENCE [LARGE SCALE GENOMIC DNA]</scope>
    <source>
        <strain evidence="9">RIB 2604</strain>
    </source>
</reference>
<evidence type="ECO:0000313" key="8">
    <source>
        <dbReference type="EMBL" id="GAT24847.1"/>
    </source>
</evidence>
<evidence type="ECO:0000256" key="3">
    <source>
        <dbReference type="ARBA" id="ARBA00022723"/>
    </source>
</evidence>
<dbReference type="VEuPathDB" id="FungiDB:ASPFODRAFT_85167"/>
<dbReference type="GO" id="GO:0044550">
    <property type="term" value="P:secondary metabolite biosynthetic process"/>
    <property type="evidence" value="ECO:0007669"/>
    <property type="project" value="UniProtKB-ARBA"/>
</dbReference>
<dbReference type="AlphaFoldDB" id="A0A146FG68"/>
<dbReference type="PANTHER" id="PTHR46206:SF6">
    <property type="entry name" value="CYTOCHROME P450 MONOOXYGENASE AN1598-RELATED"/>
    <property type="match status" value="1"/>
</dbReference>
<evidence type="ECO:0000313" key="9">
    <source>
        <dbReference type="Proteomes" id="UP000075230"/>
    </source>
</evidence>